<dbReference type="InterPro" id="IPR000305">
    <property type="entry name" value="GIY-YIG_endonuc"/>
</dbReference>
<keyword evidence="5" id="KW-1185">Reference proteome</keyword>
<dbReference type="RefSeq" id="WP_094486657.1">
    <property type="nucleotide sequence ID" value="NZ_NOXX01000204.1"/>
</dbReference>
<dbReference type="Gene3D" id="3.40.1440.10">
    <property type="entry name" value="GIY-YIG endonuclease"/>
    <property type="match status" value="1"/>
</dbReference>
<dbReference type="GO" id="GO:0045004">
    <property type="term" value="P:DNA replication proofreading"/>
    <property type="evidence" value="ECO:0007669"/>
    <property type="project" value="TreeGrafter"/>
</dbReference>
<dbReference type="CDD" id="cd10434">
    <property type="entry name" value="GIY-YIG_UvrC_Cho"/>
    <property type="match status" value="1"/>
</dbReference>
<dbReference type="InterPro" id="IPR006054">
    <property type="entry name" value="DnaQ"/>
</dbReference>
<dbReference type="InterPro" id="IPR012337">
    <property type="entry name" value="RNaseH-like_sf"/>
</dbReference>
<reference evidence="4 5" key="1">
    <citation type="submission" date="2017-07" db="EMBL/GenBank/DDBJ databases">
        <title>Flavobacterium cyanobacteriorum sp. nov., isolated from cyanobacterial aggregates in a eutrophic lake.</title>
        <authorList>
            <person name="Cai H."/>
        </authorList>
    </citation>
    <scope>NUCLEOTIDE SEQUENCE [LARGE SCALE GENOMIC DNA]</scope>
    <source>
        <strain evidence="4 5">TH167</strain>
    </source>
</reference>
<dbReference type="FunFam" id="3.30.420.10:FF:000045">
    <property type="entry name" value="3'-5' exonuclease DinG"/>
    <property type="match status" value="1"/>
</dbReference>
<proteinExistence type="predicted"/>
<dbReference type="EMBL" id="NOXX01000204">
    <property type="protein sequence ID" value="OYQ43421.1"/>
    <property type="molecule type" value="Genomic_DNA"/>
</dbReference>
<dbReference type="SMART" id="SM00479">
    <property type="entry name" value="EXOIII"/>
    <property type="match status" value="1"/>
</dbReference>
<dbReference type="InterPro" id="IPR036397">
    <property type="entry name" value="RNaseH_sf"/>
</dbReference>
<evidence type="ECO:0000313" key="5">
    <source>
        <dbReference type="Proteomes" id="UP000216035"/>
    </source>
</evidence>
<dbReference type="GO" id="GO:0008408">
    <property type="term" value="F:3'-5' exonuclease activity"/>
    <property type="evidence" value="ECO:0007669"/>
    <property type="project" value="TreeGrafter"/>
</dbReference>
<dbReference type="InterPro" id="IPR013520">
    <property type="entry name" value="Ribonucl_H"/>
</dbReference>
<dbReference type="GO" id="GO:0003887">
    <property type="term" value="F:DNA-directed DNA polymerase activity"/>
    <property type="evidence" value="ECO:0007669"/>
    <property type="project" value="InterPro"/>
</dbReference>
<dbReference type="SUPFAM" id="SSF53098">
    <property type="entry name" value="Ribonuclease H-like"/>
    <property type="match status" value="1"/>
</dbReference>
<dbReference type="OrthoDB" id="9803913at2"/>
<sequence length="439" mass="50611">MYAIVDVETTGGKYNEEGITEIAIYKYDGNEIVDHLISLVNPEKPIQPFVQKLTGINNAMLVNAPKFYELAKRIIEITNGCFLVAHNAEFDYRMIRNEFSRLGYDFYAQTIDTVRLAQKLLPNQEAYSLGKLVRSLGIPIADRHRASGDALATLKLFRYLLERDTEREILQSVIKSERTNELEPRIFDAIQKCPSAVGVFFFHDKNGQIIHAGKSSNIRKKVNQYFLGKEPWNNFLRENTYEVTYERTGSELIADLKLLEFLETTTLKYVHKPRKSQPASWSFKIEDQTIVHTISSRKQNQAAQYFSGASDANKYVRAHFSHLLNFKTQIVINDKIVFENEVVQSEEQDAKLAELEKANLHKRDILVVGQGRTYSERSFIRLKNNELLGYGFFDLNFQIANLDKIEKNTVPLIHAPARVLLIHRFLRRQKFAKTIDLPS</sequence>
<comment type="caution">
    <text evidence="4">The sequence shown here is derived from an EMBL/GenBank/DDBJ whole genome shotgun (WGS) entry which is preliminary data.</text>
</comment>
<evidence type="ECO:0000259" key="3">
    <source>
        <dbReference type="PROSITE" id="PS50164"/>
    </source>
</evidence>
<accession>A0A255ZPS7</accession>
<dbReference type="InterPro" id="IPR047296">
    <property type="entry name" value="GIY-YIG_UvrC_Cho"/>
</dbReference>
<dbReference type="PANTHER" id="PTHR30231:SF41">
    <property type="entry name" value="DNA POLYMERASE III SUBUNIT EPSILON"/>
    <property type="match status" value="1"/>
</dbReference>
<dbReference type="Pfam" id="PF00929">
    <property type="entry name" value="RNase_T"/>
    <property type="match status" value="1"/>
</dbReference>
<comment type="subunit">
    <text evidence="2">DNA polymerase III contains a core (composed of alpha, epsilon and theta chains) that associates with a tau subunit. This core dimerizes to form the POLIII' complex. PolIII' associates with the gamma complex (composed of gamma, delta, delta', psi and chi chains) and with the beta chain to form the complete DNA polymerase III complex.</text>
</comment>
<dbReference type="GO" id="GO:0005829">
    <property type="term" value="C:cytosol"/>
    <property type="evidence" value="ECO:0007669"/>
    <property type="project" value="TreeGrafter"/>
</dbReference>
<dbReference type="Proteomes" id="UP000216035">
    <property type="component" value="Unassembled WGS sequence"/>
</dbReference>
<name>A0A255ZPS7_9FLAO</name>
<dbReference type="CDD" id="cd06127">
    <property type="entry name" value="DEDDh"/>
    <property type="match status" value="1"/>
</dbReference>
<evidence type="ECO:0000256" key="2">
    <source>
        <dbReference type="ARBA" id="ARBA00026073"/>
    </source>
</evidence>
<organism evidence="4 5">
    <name type="scientific">Flavobacterium aurantiibacter</name>
    <dbReference type="NCBI Taxonomy" id="2023067"/>
    <lineage>
        <taxon>Bacteria</taxon>
        <taxon>Pseudomonadati</taxon>
        <taxon>Bacteroidota</taxon>
        <taxon>Flavobacteriia</taxon>
        <taxon>Flavobacteriales</taxon>
        <taxon>Flavobacteriaceae</taxon>
        <taxon>Flavobacterium</taxon>
    </lineage>
</organism>
<dbReference type="PROSITE" id="PS50164">
    <property type="entry name" value="GIY_YIG"/>
    <property type="match status" value="1"/>
</dbReference>
<dbReference type="InterPro" id="IPR035901">
    <property type="entry name" value="GIY-YIG_endonuc_sf"/>
</dbReference>
<comment type="function">
    <text evidence="1">DNA polymerase III is a complex, multichain enzyme responsible for most of the replicative synthesis in bacteria. The epsilon subunit contain the editing function and is a proofreading 3'-5' exonuclease.</text>
</comment>
<dbReference type="AlphaFoldDB" id="A0A255ZPS7"/>
<evidence type="ECO:0000256" key="1">
    <source>
        <dbReference type="ARBA" id="ARBA00025483"/>
    </source>
</evidence>
<gene>
    <name evidence="4" type="ORF">CHX27_10095</name>
</gene>
<dbReference type="GO" id="GO:0006289">
    <property type="term" value="P:nucleotide-excision repair"/>
    <property type="evidence" value="ECO:0007669"/>
    <property type="project" value="InterPro"/>
</dbReference>
<feature type="domain" description="GIY-YIG" evidence="3">
    <location>
        <begin position="195"/>
        <end position="277"/>
    </location>
</feature>
<dbReference type="GO" id="GO:0003677">
    <property type="term" value="F:DNA binding"/>
    <property type="evidence" value="ECO:0007669"/>
    <property type="project" value="InterPro"/>
</dbReference>
<evidence type="ECO:0000313" key="4">
    <source>
        <dbReference type="EMBL" id="OYQ43421.1"/>
    </source>
</evidence>
<protein>
    <recommendedName>
        <fullName evidence="3">GIY-YIG domain-containing protein</fullName>
    </recommendedName>
</protein>
<dbReference type="NCBIfam" id="TIGR00573">
    <property type="entry name" value="dnaq"/>
    <property type="match status" value="1"/>
</dbReference>
<dbReference type="PANTHER" id="PTHR30231">
    <property type="entry name" value="DNA POLYMERASE III SUBUNIT EPSILON"/>
    <property type="match status" value="1"/>
</dbReference>
<dbReference type="Gene3D" id="3.30.420.10">
    <property type="entry name" value="Ribonuclease H-like superfamily/Ribonuclease H"/>
    <property type="match status" value="1"/>
</dbReference>